<comment type="subcellular location">
    <subcellularLocation>
        <location evidence="1">Membrane</location>
        <topology evidence="1">Multi-pass membrane protein</topology>
    </subcellularLocation>
</comment>
<evidence type="ECO:0000256" key="3">
    <source>
        <dbReference type="ARBA" id="ARBA00022692"/>
    </source>
</evidence>
<evidence type="ECO:0000256" key="5">
    <source>
        <dbReference type="ARBA" id="ARBA00023136"/>
    </source>
</evidence>
<evidence type="ECO:0000256" key="2">
    <source>
        <dbReference type="ARBA" id="ARBA00005587"/>
    </source>
</evidence>
<comment type="caution">
    <text evidence="8">The sequence shown here is derived from an EMBL/GenBank/DDBJ whole genome shotgun (WGS) entry which is preliminary data.</text>
</comment>
<feature type="transmembrane region" description="Helical" evidence="7">
    <location>
        <begin position="85"/>
        <end position="104"/>
    </location>
</feature>
<gene>
    <name evidence="8" type="ORF">GGI15_002238</name>
</gene>
<feature type="transmembrane region" description="Helical" evidence="7">
    <location>
        <begin position="32"/>
        <end position="51"/>
    </location>
</feature>
<evidence type="ECO:0000313" key="9">
    <source>
        <dbReference type="Proteomes" id="UP001140172"/>
    </source>
</evidence>
<dbReference type="OrthoDB" id="3648309at2759"/>
<keyword evidence="4 7" id="KW-1133">Transmembrane helix</keyword>
<keyword evidence="5 7" id="KW-0472">Membrane</keyword>
<protein>
    <submittedName>
        <fullName evidence="8">Uncharacterized protein</fullName>
    </submittedName>
</protein>
<dbReference type="EMBL" id="JANBUM010000112">
    <property type="protein sequence ID" value="KAJ2784503.1"/>
    <property type="molecule type" value="Genomic_DNA"/>
</dbReference>
<dbReference type="InterPro" id="IPR000791">
    <property type="entry name" value="Gpr1/Fun34/SatP-like"/>
</dbReference>
<evidence type="ECO:0000313" key="8">
    <source>
        <dbReference type="EMBL" id="KAJ2784503.1"/>
    </source>
</evidence>
<evidence type="ECO:0000256" key="6">
    <source>
        <dbReference type="SAM" id="MobiDB-lite"/>
    </source>
</evidence>
<keyword evidence="9" id="KW-1185">Reference proteome</keyword>
<dbReference type="GO" id="GO:0005886">
    <property type="term" value="C:plasma membrane"/>
    <property type="evidence" value="ECO:0007669"/>
    <property type="project" value="TreeGrafter"/>
</dbReference>
<evidence type="ECO:0000256" key="7">
    <source>
        <dbReference type="SAM" id="Phobius"/>
    </source>
</evidence>
<evidence type="ECO:0000256" key="4">
    <source>
        <dbReference type="ARBA" id="ARBA00022989"/>
    </source>
</evidence>
<feature type="transmembrane region" description="Helical" evidence="7">
    <location>
        <begin position="58"/>
        <end position="79"/>
    </location>
</feature>
<dbReference type="GO" id="GO:0015123">
    <property type="term" value="F:acetate transmembrane transporter activity"/>
    <property type="evidence" value="ECO:0007669"/>
    <property type="project" value="TreeGrafter"/>
</dbReference>
<keyword evidence="3 7" id="KW-0812">Transmembrane</keyword>
<dbReference type="AlphaFoldDB" id="A0A9W8LM37"/>
<evidence type="ECO:0000256" key="1">
    <source>
        <dbReference type="ARBA" id="ARBA00004141"/>
    </source>
</evidence>
<proteinExistence type="inferred from homology"/>
<reference evidence="8" key="1">
    <citation type="submission" date="2022-07" db="EMBL/GenBank/DDBJ databases">
        <title>Phylogenomic reconstructions and comparative analyses of Kickxellomycotina fungi.</title>
        <authorList>
            <person name="Reynolds N.K."/>
            <person name="Stajich J.E."/>
            <person name="Barry K."/>
            <person name="Grigoriev I.V."/>
            <person name="Crous P."/>
            <person name="Smith M.E."/>
        </authorList>
    </citation>
    <scope>NUCLEOTIDE SEQUENCE</scope>
    <source>
        <strain evidence="8">BCRC 34489</strain>
    </source>
</reference>
<comment type="similarity">
    <text evidence="2">Belongs to the acetate uptake transporter (AceTr) (TC 2.A.96) family.</text>
</comment>
<dbReference type="PANTHER" id="PTHR31123:SF1">
    <property type="entry name" value="ACCUMULATION OF DYADS PROTEIN 2-RELATED"/>
    <property type="match status" value="1"/>
</dbReference>
<feature type="compositionally biased region" description="Polar residues" evidence="6">
    <location>
        <begin position="228"/>
        <end position="246"/>
    </location>
</feature>
<accession>A0A9W8LM37</accession>
<feature type="region of interest" description="Disordered" evidence="6">
    <location>
        <begin position="222"/>
        <end position="258"/>
    </location>
</feature>
<dbReference type="InterPro" id="IPR051633">
    <property type="entry name" value="AceTr"/>
</dbReference>
<name>A0A9W8LM37_9FUNG</name>
<organism evidence="8 9">
    <name type="scientific">Coemansia interrupta</name>
    <dbReference type="NCBI Taxonomy" id="1126814"/>
    <lineage>
        <taxon>Eukaryota</taxon>
        <taxon>Fungi</taxon>
        <taxon>Fungi incertae sedis</taxon>
        <taxon>Zoopagomycota</taxon>
        <taxon>Kickxellomycotina</taxon>
        <taxon>Kickxellomycetes</taxon>
        <taxon>Kickxellales</taxon>
        <taxon>Kickxellaceae</taxon>
        <taxon>Coemansia</taxon>
    </lineage>
</organism>
<dbReference type="PANTHER" id="PTHR31123">
    <property type="entry name" value="ACCUMULATION OF DYADS PROTEIN 2-RELATED"/>
    <property type="match status" value="1"/>
</dbReference>
<dbReference type="Proteomes" id="UP001140172">
    <property type="component" value="Unassembled WGS sequence"/>
</dbReference>
<dbReference type="Pfam" id="PF01184">
    <property type="entry name" value="Gpr1_Fun34_YaaH"/>
    <property type="match status" value="1"/>
</dbReference>
<sequence>MGFLSDPPPLGREFSIHTVIFSTIGLSADIRAQSLGIFYLVWVLQTFIFVLGSSRSNWGTFTLLVFLLFTNILTCVGHWAQRDDVLHASGYIGMLTAIIAWYNVAVDMLNKETFYFELPNPSIGMSILPEAIEPAVHTPFFSEACKPHHQHHHQQHHMHHHINAHKLEGHTPGNHFEFVATMPRTAAATRRQSDSRIRSDSVHSVGFEDNCNVRTIVADMALPPPPQLSNMSSRLSDGTRAASSNVSKHKNNEITQVE</sequence>